<dbReference type="Gene3D" id="1.10.510.10">
    <property type="entry name" value="Transferase(Phosphotransferase) domain 1"/>
    <property type="match status" value="1"/>
</dbReference>
<name>A0A481YPA2_9VIRU</name>
<accession>A0A481YPA2</accession>
<sequence length="342" mass="41102">MKQNEEERKYSDNYSFNIKNCSWKQRNEICISPNYDIITSQVDQMKDEIIKQIKTNSSVDELEYVGYLLFKDNNMEQYWENNRLISGYIKTKYPSIFKTISRKYELNCRKNLVGLLLNKIYNDVNNIPFTFIPKIVEDKYLISTNEMYFNNFNTYLKYPDIGLDIIINIFLQIVLCLNSINQHYEYSHNDLYSKRLMIQELSKEKNLKYNVLLNGNEVVVKIKTKYLVKIENSCYSSIKYSFNEKEYLSFFIKYTNYYHPDKVGIKHIPFPEQDISDLLFKISVYGKRNNDLLIFKDIQKYILGRTEIVELTYKNIEHSYDEILYYILYESELSKQLDDIIH</sequence>
<gene>
    <name evidence="1" type="ORF">LCDPAC02_01480</name>
</gene>
<proteinExistence type="predicted"/>
<reference evidence="1" key="1">
    <citation type="journal article" date="2019" name="MBio">
        <title>Virus Genomes from Deep Sea Sediments Expand the Ocean Megavirome and Support Independent Origins of Viral Gigantism.</title>
        <authorList>
            <person name="Backstrom D."/>
            <person name="Yutin N."/>
            <person name="Jorgensen S.L."/>
            <person name="Dharamshi J."/>
            <person name="Homa F."/>
            <person name="Zaremba-Niedwiedzka K."/>
            <person name="Spang A."/>
            <person name="Wolf Y.I."/>
            <person name="Koonin E.V."/>
            <person name="Ettema T.J."/>
        </authorList>
    </citation>
    <scope>NUCLEOTIDE SEQUENCE</scope>
</reference>
<dbReference type="EMBL" id="MK500300">
    <property type="protein sequence ID" value="QBK84949.1"/>
    <property type="molecule type" value="Genomic_DNA"/>
</dbReference>
<evidence type="ECO:0008006" key="2">
    <source>
        <dbReference type="Google" id="ProtNLM"/>
    </source>
</evidence>
<evidence type="ECO:0000313" key="1">
    <source>
        <dbReference type="EMBL" id="QBK84949.1"/>
    </source>
</evidence>
<organism evidence="1">
    <name type="scientific">Pithovirus LCDPAC02</name>
    <dbReference type="NCBI Taxonomy" id="2506601"/>
    <lineage>
        <taxon>Viruses</taxon>
        <taxon>Pithoviruses</taxon>
    </lineage>
</organism>
<protein>
    <recommendedName>
        <fullName evidence="2">Protein kinase</fullName>
    </recommendedName>
</protein>